<organism evidence="9 10">
    <name type="scientific">Caulobacter flavus</name>
    <dbReference type="NCBI Taxonomy" id="1679497"/>
    <lineage>
        <taxon>Bacteria</taxon>
        <taxon>Pseudomonadati</taxon>
        <taxon>Pseudomonadota</taxon>
        <taxon>Alphaproteobacteria</taxon>
        <taxon>Caulobacterales</taxon>
        <taxon>Caulobacteraceae</taxon>
        <taxon>Caulobacter</taxon>
    </lineage>
</organism>
<feature type="transmembrane region" description="Helical" evidence="7">
    <location>
        <begin position="7"/>
        <end position="33"/>
    </location>
</feature>
<dbReference type="PANTHER" id="PTHR37937">
    <property type="entry name" value="CONJUGATIVE TRANSFER: DNA TRANSPORT"/>
    <property type="match status" value="1"/>
</dbReference>
<feature type="transmembrane region" description="Helical" evidence="7">
    <location>
        <begin position="39"/>
        <end position="57"/>
    </location>
</feature>
<dbReference type="RefSeq" id="WP_101711786.1">
    <property type="nucleotide sequence ID" value="NZ_CP026100.1"/>
</dbReference>
<dbReference type="CDD" id="cd01127">
    <property type="entry name" value="TrwB_TraG_TraD_VirD4"/>
    <property type="match status" value="1"/>
</dbReference>
<name>A0A2N5CZI5_9CAUL</name>
<evidence type="ECO:0000256" key="5">
    <source>
        <dbReference type="ARBA" id="ARBA00022989"/>
    </source>
</evidence>
<comment type="subcellular location">
    <subcellularLocation>
        <location evidence="1">Cell membrane</location>
        <topology evidence="1">Multi-pass membrane protein</topology>
    </subcellularLocation>
</comment>
<evidence type="ECO:0000313" key="9">
    <source>
        <dbReference type="EMBL" id="PLR19227.1"/>
    </source>
</evidence>
<dbReference type="InterPro" id="IPR027417">
    <property type="entry name" value="P-loop_NTPase"/>
</dbReference>
<evidence type="ECO:0000256" key="6">
    <source>
        <dbReference type="ARBA" id="ARBA00023136"/>
    </source>
</evidence>
<dbReference type="OrthoDB" id="9759295at2"/>
<evidence type="ECO:0000313" key="11">
    <source>
        <dbReference type="Proteomes" id="UP000281192"/>
    </source>
</evidence>
<reference evidence="8 11" key="2">
    <citation type="submission" date="2018-01" db="EMBL/GenBank/DDBJ databases">
        <title>Complete genome sequence of Caulobacter flavus RHGG3.</title>
        <authorList>
            <person name="Yang E."/>
        </authorList>
    </citation>
    <scope>NUCLEOTIDE SEQUENCE [LARGE SCALE GENOMIC DNA]</scope>
    <source>
        <strain evidence="8 11">RHGG3</strain>
    </source>
</reference>
<keyword evidence="11" id="KW-1185">Reference proteome</keyword>
<evidence type="ECO:0000256" key="3">
    <source>
        <dbReference type="ARBA" id="ARBA00022475"/>
    </source>
</evidence>
<dbReference type="Pfam" id="PF02534">
    <property type="entry name" value="T4SS-DNA_transf"/>
    <property type="match status" value="1"/>
</dbReference>
<dbReference type="AlphaFoldDB" id="A0A2N5CZI5"/>
<keyword evidence="5 7" id="KW-1133">Transmembrane helix</keyword>
<dbReference type="InterPro" id="IPR003688">
    <property type="entry name" value="TraG/VirD4"/>
</dbReference>
<dbReference type="EMBL" id="CP026100">
    <property type="protein sequence ID" value="AYV45092.1"/>
    <property type="molecule type" value="Genomic_DNA"/>
</dbReference>
<accession>A0A2N5CZI5</accession>
<keyword evidence="6 7" id="KW-0472">Membrane</keyword>
<evidence type="ECO:0000256" key="7">
    <source>
        <dbReference type="SAM" id="Phobius"/>
    </source>
</evidence>
<dbReference type="Proteomes" id="UP000281192">
    <property type="component" value="Chromosome"/>
</dbReference>
<protein>
    <submittedName>
        <fullName evidence="9">Conjugal transfer protein TraG</fullName>
    </submittedName>
</protein>
<dbReference type="GO" id="GO:0005886">
    <property type="term" value="C:plasma membrane"/>
    <property type="evidence" value="ECO:0007669"/>
    <property type="project" value="UniProtKB-SubCell"/>
</dbReference>
<evidence type="ECO:0000256" key="2">
    <source>
        <dbReference type="ARBA" id="ARBA00008806"/>
    </source>
</evidence>
<comment type="similarity">
    <text evidence="2">Belongs to the VirD4/TraG family.</text>
</comment>
<dbReference type="KEGG" id="cfh:C1707_01885"/>
<keyword evidence="4 7" id="KW-0812">Transmembrane</keyword>
<keyword evidence="3" id="KW-1003">Cell membrane</keyword>
<evidence type="ECO:0000313" key="8">
    <source>
        <dbReference type="EMBL" id="AYV45092.1"/>
    </source>
</evidence>
<evidence type="ECO:0000256" key="4">
    <source>
        <dbReference type="ARBA" id="ARBA00022692"/>
    </source>
</evidence>
<sequence length="522" mass="55900">MIRTITLVGAILLGLFVGRLIGGFVLTVIAAVGPVGPGMSIPVLVVTSLIGGLIGFLRWRRWWPEGAVSDAHGSARFSREDEIARTLGSDEGLIVGRSIRGKLLRYNGPAHLLTIAPSQAGKGVGTIIPNLLTLRRSVLCVDPKGENTRITAATRARMGPVFALDPFDVSGQPCAAFNPLSALDPDSLDLVDDVSAIAEALVYDPPGQTGEAHWNEEAKALISGVILHVVTTAPVYLRSLITVRDFLTAAPDAFAKMLKAMQDSGAAGGLVARAANRHLGKSDREAAGVLSAAQRHTHFLDSPRMARVLGRSDFSLSELQTGLVSVFLVLPPERLRTHARWLRLMVVQTIGALARGPVGAERDGPDVLLMLDEFSALGYLEPVERAFGLMAGYGLQIWAILQDLHQLKSAYGDHAGTFLANARVIQVFNVADIDTATWVSRSMGVTTEVYSTSGQSKTQAGDKLFSTHGSSTNVNLARRDLVTPDEVMRMDGASLILLRPGASPTLARKVRYYADAEFKGLF</sequence>
<evidence type="ECO:0000256" key="1">
    <source>
        <dbReference type="ARBA" id="ARBA00004651"/>
    </source>
</evidence>
<dbReference type="SUPFAM" id="SSF52540">
    <property type="entry name" value="P-loop containing nucleoside triphosphate hydrolases"/>
    <property type="match status" value="1"/>
</dbReference>
<evidence type="ECO:0000313" key="10">
    <source>
        <dbReference type="Proteomes" id="UP000234483"/>
    </source>
</evidence>
<dbReference type="Proteomes" id="UP000234483">
    <property type="component" value="Unassembled WGS sequence"/>
</dbReference>
<proteinExistence type="inferred from homology"/>
<dbReference type="InterPro" id="IPR051539">
    <property type="entry name" value="T4SS-coupling_protein"/>
</dbReference>
<gene>
    <name evidence="8" type="ORF">C1707_01885</name>
    <name evidence="9" type="ORF">CFHF_04285</name>
</gene>
<reference evidence="9 10" key="1">
    <citation type="submission" date="2017-12" db="EMBL/GenBank/DDBJ databases">
        <title>The genome sequence of Caulobacter flavus CGMCC1 15093.</title>
        <authorList>
            <person name="Gao J."/>
            <person name="Mao X."/>
            <person name="Sun J."/>
        </authorList>
    </citation>
    <scope>NUCLEOTIDE SEQUENCE [LARGE SCALE GENOMIC DNA]</scope>
    <source>
        <strain evidence="9 10">CGMCC1 15093</strain>
    </source>
</reference>
<dbReference type="PANTHER" id="PTHR37937:SF1">
    <property type="entry name" value="CONJUGATIVE TRANSFER: DNA TRANSPORT"/>
    <property type="match status" value="1"/>
</dbReference>
<dbReference type="EMBL" id="PJRQ01000008">
    <property type="protein sequence ID" value="PLR19227.1"/>
    <property type="molecule type" value="Genomic_DNA"/>
</dbReference>
<dbReference type="Gene3D" id="3.40.50.300">
    <property type="entry name" value="P-loop containing nucleotide triphosphate hydrolases"/>
    <property type="match status" value="1"/>
</dbReference>